<organism evidence="1 2">
    <name type="scientific">Meloidogyne incognita</name>
    <name type="common">Southern root-knot nematode worm</name>
    <name type="synonym">Oxyuris incognita</name>
    <dbReference type="NCBI Taxonomy" id="6306"/>
    <lineage>
        <taxon>Eukaryota</taxon>
        <taxon>Metazoa</taxon>
        <taxon>Ecdysozoa</taxon>
        <taxon>Nematoda</taxon>
        <taxon>Chromadorea</taxon>
        <taxon>Rhabditida</taxon>
        <taxon>Tylenchina</taxon>
        <taxon>Tylenchomorpha</taxon>
        <taxon>Tylenchoidea</taxon>
        <taxon>Meloidogynidae</taxon>
        <taxon>Meloidogyninae</taxon>
        <taxon>Meloidogyne</taxon>
        <taxon>Meloidogyne incognita group</taxon>
    </lineage>
</organism>
<sequence length="102" mass="11654">MEEEEDETLETTAILVRARERNSVMRNAELVGLYTLVAEWLRFSITQFNCLGSNPVQVRNIQRVESSLFQINDASSPLNSSLPKHVDILNVKEVRNLQNPNL</sequence>
<keyword evidence="1" id="KW-1185">Reference proteome</keyword>
<dbReference type="AlphaFoldDB" id="A0A914L3J2"/>
<evidence type="ECO:0000313" key="1">
    <source>
        <dbReference type="Proteomes" id="UP000887563"/>
    </source>
</evidence>
<proteinExistence type="predicted"/>
<dbReference type="WBParaSite" id="Minc3s00254g08687">
    <property type="protein sequence ID" value="Minc3s00254g08687"/>
    <property type="gene ID" value="Minc3s00254g08687"/>
</dbReference>
<accession>A0A914L3J2</accession>
<evidence type="ECO:0000313" key="2">
    <source>
        <dbReference type="WBParaSite" id="Minc3s00254g08687"/>
    </source>
</evidence>
<reference evidence="2" key="1">
    <citation type="submission" date="2022-11" db="UniProtKB">
        <authorList>
            <consortium name="WormBaseParasite"/>
        </authorList>
    </citation>
    <scope>IDENTIFICATION</scope>
</reference>
<protein>
    <submittedName>
        <fullName evidence="2">Uncharacterized protein</fullName>
    </submittedName>
</protein>
<dbReference type="Proteomes" id="UP000887563">
    <property type="component" value="Unplaced"/>
</dbReference>
<name>A0A914L3J2_MELIC</name>